<comment type="similarity">
    <text evidence="1">Belongs to the oxoprolinase family.</text>
</comment>
<dbReference type="InterPro" id="IPR003692">
    <property type="entry name" value="Hydantoinase_B"/>
</dbReference>
<name>A0A6L8W9T2_9PROT</name>
<dbReference type="Pfam" id="PF02538">
    <property type="entry name" value="Hydantoinase_B"/>
    <property type="match status" value="1"/>
</dbReference>
<dbReference type="EMBL" id="WTUW01000009">
    <property type="protein sequence ID" value="MZR31886.1"/>
    <property type="molecule type" value="Genomic_DNA"/>
</dbReference>
<dbReference type="GO" id="GO:0017168">
    <property type="term" value="F:5-oxoprolinase (ATP-hydrolyzing) activity"/>
    <property type="evidence" value="ECO:0007669"/>
    <property type="project" value="TreeGrafter"/>
</dbReference>
<dbReference type="PANTHER" id="PTHR11365:SF23">
    <property type="entry name" value="HYPOTHETICAL 5-OXOPROLINASE (EUROFUNG)-RELATED"/>
    <property type="match status" value="1"/>
</dbReference>
<evidence type="ECO:0000259" key="4">
    <source>
        <dbReference type="Pfam" id="PF05378"/>
    </source>
</evidence>
<dbReference type="GO" id="GO:0006749">
    <property type="term" value="P:glutathione metabolic process"/>
    <property type="evidence" value="ECO:0007669"/>
    <property type="project" value="TreeGrafter"/>
</dbReference>
<dbReference type="Pfam" id="PF19278">
    <property type="entry name" value="Hydant_A_C"/>
    <property type="match status" value="1"/>
</dbReference>
<dbReference type="Pfam" id="PF01968">
    <property type="entry name" value="Hydantoinase_A"/>
    <property type="match status" value="1"/>
</dbReference>
<proteinExistence type="inferred from homology"/>
<evidence type="ECO:0000313" key="7">
    <source>
        <dbReference type="Proteomes" id="UP000476030"/>
    </source>
</evidence>
<feature type="domain" description="Hydantoinase A/oxoprolinase" evidence="2">
    <location>
        <begin position="209"/>
        <end position="495"/>
    </location>
</feature>
<dbReference type="InterPro" id="IPR008040">
    <property type="entry name" value="Hydant_A_N"/>
</dbReference>
<reference evidence="6 7" key="1">
    <citation type="submission" date="2019-12" db="EMBL/GenBank/DDBJ databases">
        <title>Snethiella sp. nov. sp. isolated from sea sand.</title>
        <authorList>
            <person name="Kim J."/>
            <person name="Jeong S.E."/>
            <person name="Jung H.S."/>
            <person name="Jeon C.O."/>
        </authorList>
    </citation>
    <scope>NUCLEOTIDE SEQUENCE [LARGE SCALE GENOMIC DNA]</scope>
    <source>
        <strain evidence="6 7">DP05</strain>
    </source>
</reference>
<dbReference type="InterPro" id="IPR002821">
    <property type="entry name" value="Hydantoinase_A"/>
</dbReference>
<evidence type="ECO:0000313" key="6">
    <source>
        <dbReference type="EMBL" id="MZR31886.1"/>
    </source>
</evidence>
<evidence type="ECO:0000259" key="2">
    <source>
        <dbReference type="Pfam" id="PF01968"/>
    </source>
</evidence>
<comment type="caution">
    <text evidence="6">The sequence shown here is derived from an EMBL/GenBank/DDBJ whole genome shotgun (WGS) entry which is preliminary data.</text>
</comment>
<evidence type="ECO:0000256" key="1">
    <source>
        <dbReference type="ARBA" id="ARBA00010403"/>
    </source>
</evidence>
<protein>
    <submittedName>
        <fullName evidence="6">5-oxoprolinase</fullName>
    </submittedName>
</protein>
<dbReference type="InterPro" id="IPR049517">
    <property type="entry name" value="ACX-like_C"/>
</dbReference>
<evidence type="ECO:0000259" key="5">
    <source>
        <dbReference type="Pfam" id="PF19278"/>
    </source>
</evidence>
<dbReference type="Pfam" id="PF05378">
    <property type="entry name" value="Hydant_A_N"/>
    <property type="match status" value="1"/>
</dbReference>
<gene>
    <name evidence="6" type="ORF">GQE98_14710</name>
</gene>
<accession>A0A6L8W9T2</accession>
<dbReference type="AlphaFoldDB" id="A0A6L8W9T2"/>
<feature type="domain" description="Acetophenone carboxylase-like C-terminal" evidence="5">
    <location>
        <begin position="508"/>
        <end position="672"/>
    </location>
</feature>
<organism evidence="6 7">
    <name type="scientific">Sneathiella litorea</name>
    <dbReference type="NCBI Taxonomy" id="2606216"/>
    <lineage>
        <taxon>Bacteria</taxon>
        <taxon>Pseudomonadati</taxon>
        <taxon>Pseudomonadota</taxon>
        <taxon>Alphaproteobacteria</taxon>
        <taxon>Sneathiellales</taxon>
        <taxon>Sneathiellaceae</taxon>
        <taxon>Sneathiella</taxon>
    </lineage>
</organism>
<keyword evidence="7" id="KW-1185">Reference proteome</keyword>
<dbReference type="PANTHER" id="PTHR11365">
    <property type="entry name" value="5-OXOPROLINASE RELATED"/>
    <property type="match status" value="1"/>
</dbReference>
<feature type="domain" description="Hydantoinase/oxoprolinase N-terminal" evidence="4">
    <location>
        <begin position="11"/>
        <end position="190"/>
    </location>
</feature>
<dbReference type="Proteomes" id="UP000476030">
    <property type="component" value="Unassembled WGS sequence"/>
</dbReference>
<feature type="domain" description="Hydantoinase B/oxoprolinase" evidence="3">
    <location>
        <begin position="694"/>
        <end position="1200"/>
    </location>
</feature>
<dbReference type="GO" id="GO:0005829">
    <property type="term" value="C:cytosol"/>
    <property type="evidence" value="ECO:0007669"/>
    <property type="project" value="TreeGrafter"/>
</dbReference>
<dbReference type="InterPro" id="IPR045079">
    <property type="entry name" value="Oxoprolinase-like"/>
</dbReference>
<sequence length="1200" mass="130036">MDESATKEWQFWVDRGGTFTDLVARKPDGSIVTHKLLSENPEQYEDAALQGIRDLLGLDKDDDIPAAQIEAVKMGTTVATNALLERKGEPLVLITTEGFRDSLRIGYQTRPRLFALHIELPEMLYERVIEVTERIGATGKVIRTLDTETARKNLQEAYDAGLRACAIVFMHGYRFPEHEQQVAKIAKEIGYTQISTSHETSPLMKLVSRGDTTVVDAYLSPILRRYVDRVASELGDTRLMFMQSNGGLTDAHFFQGKDAILSGPAGGVVGMVQTSAMAGFDKVIGFDMGGTSTDVSHYGGEYERTFETEVAGVRMRAPMMLINTVAAGGGSILHFDGARYKVGPDSAGANPGPACYRKGGPLTVTDCNVMLGKLAPDFFPKVFGPNADEALDVETVREKFAALAADINTAAGDNRSPEEVARGFLFIAVENMANAIKKISVQRGYDVSEYVLTSFGGAGGQHACLVADSLGMKKIMLHPYAGVLSAFGMGLADLRVLKEKAMEVTLEEAALSSIAATLDTLATEGHTEMRAQGVEEARIVIERKLHIKYQGSDSTMIVDHGPLDTIVAAFEAAHRQRFGFTTPEKAMIVEAAAVEVVGVGDKIDDPLCPSGETGITPLARQEIYIGDGWQSCPFYDRDILPSGAKIDGPAVIVEKTGTNVIEPGWQAELTDYGHLVLTRTEELKREMAIGTAVDPVMLEIFNNLFMNVAEQMGTVLEKTAYSVNIKERLDFSCAVFDLNGDLIANAPHMPVHLGSMSESIKAVIAKHKATMKAGDVYVLNAPYNGGTHLPDVTVITPVFDLEGTDVLFYVASRGHHADIGGITPGSMPPDSRTVEEEGVILDNVMLVDGGRLCETEIVDILKSGKYPSRNTDQNMADLKAQIAACEKGIQELRKMVDHFSLEVVHAYMGHVQNNAEESVRRVLDVLKDGSFTYPMDDGYEIKVKISINKEARTARIDFTGTSGQHPTNYNAPRAVTTAAVLYVFRCLVESDIPLNAGCLKPLEIIVPEKSMLSPEYPAAVVAGNVETSQCITDCLFGALGVMAAAQGTMNNFTFGNATYQYYETICGGSGAGPEFDGTSAVHTHMTNSRLTDPEVLEWRFPVTLESFEIRRGSGGKGVFKGGDGTLRKIRFHEPMSAALLSSHRVVPPFGLKGGEDGEVGNQWVIRTNGDIEYLEGRDKTEMAANDIFVIQTPSGGGYGK</sequence>
<evidence type="ECO:0000259" key="3">
    <source>
        <dbReference type="Pfam" id="PF02538"/>
    </source>
</evidence>